<gene>
    <name evidence="3" type="ORF">SAMN05216298_3842</name>
</gene>
<protein>
    <recommendedName>
        <fullName evidence="1">ESAT-6-like protein</fullName>
    </recommendedName>
</protein>
<keyword evidence="4" id="KW-1185">Reference proteome</keyword>
<dbReference type="RefSeq" id="WP_091052666.1">
    <property type="nucleotide sequence ID" value="NZ_FNGF01000005.1"/>
</dbReference>
<proteinExistence type="inferred from homology"/>
<dbReference type="AlphaFoldDB" id="A0A1G9JS97"/>
<sequence length="97" mass="10020">MAAEMTAETVHQAATDTLTTRQDVDGILAGLKSLIEGLASSWTGAGATAFQGVIEVWNKEAADLLDTLETIANMLDESATASTETDEADASSFAGLL</sequence>
<accession>A0A1G9JS97</accession>
<organism evidence="3 4">
    <name type="scientific">Glycomyces sambucus</name>
    <dbReference type="NCBI Taxonomy" id="380244"/>
    <lineage>
        <taxon>Bacteria</taxon>
        <taxon>Bacillati</taxon>
        <taxon>Actinomycetota</taxon>
        <taxon>Actinomycetes</taxon>
        <taxon>Glycomycetales</taxon>
        <taxon>Glycomycetaceae</taxon>
        <taxon>Glycomyces</taxon>
    </lineage>
</organism>
<evidence type="ECO:0000256" key="1">
    <source>
        <dbReference type="RuleBase" id="RU362001"/>
    </source>
</evidence>
<dbReference type="Pfam" id="PF06013">
    <property type="entry name" value="WXG100"/>
    <property type="match status" value="1"/>
</dbReference>
<dbReference type="NCBIfam" id="TIGR03930">
    <property type="entry name" value="WXG100_ESAT6"/>
    <property type="match status" value="1"/>
</dbReference>
<evidence type="ECO:0000313" key="3">
    <source>
        <dbReference type="EMBL" id="SDL40490.1"/>
    </source>
</evidence>
<dbReference type="InterPro" id="IPR010310">
    <property type="entry name" value="T7SS_ESAT-6-like"/>
</dbReference>
<dbReference type="OrthoDB" id="4554345at2"/>
<dbReference type="SUPFAM" id="SSF140453">
    <property type="entry name" value="EsxAB dimer-like"/>
    <property type="match status" value="1"/>
</dbReference>
<feature type="region of interest" description="Disordered" evidence="2">
    <location>
        <begin position="78"/>
        <end position="97"/>
    </location>
</feature>
<reference evidence="4" key="1">
    <citation type="submission" date="2016-10" db="EMBL/GenBank/DDBJ databases">
        <authorList>
            <person name="Varghese N."/>
            <person name="Submissions S."/>
        </authorList>
    </citation>
    <scope>NUCLEOTIDE SEQUENCE [LARGE SCALE GENOMIC DNA]</scope>
    <source>
        <strain evidence="4">CGMCC 4.3147</strain>
    </source>
</reference>
<evidence type="ECO:0000313" key="4">
    <source>
        <dbReference type="Proteomes" id="UP000198662"/>
    </source>
</evidence>
<dbReference type="Proteomes" id="UP000198662">
    <property type="component" value="Unassembled WGS sequence"/>
</dbReference>
<dbReference type="EMBL" id="FNGF01000005">
    <property type="protein sequence ID" value="SDL40490.1"/>
    <property type="molecule type" value="Genomic_DNA"/>
</dbReference>
<comment type="similarity">
    <text evidence="1">Belongs to the WXG100 family.</text>
</comment>
<dbReference type="Gene3D" id="1.10.287.1060">
    <property type="entry name" value="ESAT-6-like"/>
    <property type="match status" value="1"/>
</dbReference>
<name>A0A1G9JS97_9ACTN</name>
<dbReference type="InterPro" id="IPR036689">
    <property type="entry name" value="ESAT-6-like_sf"/>
</dbReference>
<evidence type="ECO:0000256" key="2">
    <source>
        <dbReference type="SAM" id="MobiDB-lite"/>
    </source>
</evidence>
<dbReference type="STRING" id="380244.SAMN05216298_3842"/>